<dbReference type="EMBL" id="CAXAMN010004459">
    <property type="protein sequence ID" value="CAK9009577.1"/>
    <property type="molecule type" value="Genomic_DNA"/>
</dbReference>
<evidence type="ECO:0000313" key="2">
    <source>
        <dbReference type="Proteomes" id="UP001642484"/>
    </source>
</evidence>
<reference evidence="1 2" key="1">
    <citation type="submission" date="2024-02" db="EMBL/GenBank/DDBJ databases">
        <authorList>
            <person name="Chen Y."/>
            <person name="Shah S."/>
            <person name="Dougan E. K."/>
            <person name="Thang M."/>
            <person name="Chan C."/>
        </authorList>
    </citation>
    <scope>NUCLEOTIDE SEQUENCE [LARGE SCALE GENOMIC DNA]</scope>
</reference>
<gene>
    <name evidence="1" type="ORF">CCMP2556_LOCUS9727</name>
</gene>
<organism evidence="1 2">
    <name type="scientific">Durusdinium trenchii</name>
    <dbReference type="NCBI Taxonomy" id="1381693"/>
    <lineage>
        <taxon>Eukaryota</taxon>
        <taxon>Sar</taxon>
        <taxon>Alveolata</taxon>
        <taxon>Dinophyceae</taxon>
        <taxon>Suessiales</taxon>
        <taxon>Symbiodiniaceae</taxon>
        <taxon>Durusdinium</taxon>
    </lineage>
</organism>
<sequence>MRAGVGLIVGGLLTARAGHPLREVIFQDAKERVKELAVQVSGTEAKFTTLEHLDCEGPGFNELWKVLRDLARFELPSDSLRPLRQLRGWTDESSRADLGDAGIPAMSLTLKALAVMMHDECLNSAFQHVVEWDCLYFELGHHSSGAEGCQKSAYEHYGWWIDSNFTSTGGQEHFCHFGCATALVLTALASLQEDGVTDQNARAVMDQLQVAEALMGRGGDLDYASSSKWGGQLTGLAAVLIDYLASLGSSSREEGKSALAIARSLQPCDPILQLGCWASPVSTGEGIEAWGRS</sequence>
<keyword evidence="2" id="KW-1185">Reference proteome</keyword>
<name>A0ABP0J5H5_9DINO</name>
<evidence type="ECO:0000313" key="1">
    <source>
        <dbReference type="EMBL" id="CAK9009577.1"/>
    </source>
</evidence>
<proteinExistence type="predicted"/>
<accession>A0ABP0J5H5</accession>
<protein>
    <submittedName>
        <fullName evidence="1">Uncharacterized protein</fullName>
    </submittedName>
</protein>
<dbReference type="Proteomes" id="UP001642484">
    <property type="component" value="Unassembled WGS sequence"/>
</dbReference>
<comment type="caution">
    <text evidence="1">The sequence shown here is derived from an EMBL/GenBank/DDBJ whole genome shotgun (WGS) entry which is preliminary data.</text>
</comment>